<feature type="domain" description="Scaffold protein Nfu/NifU N-terminal" evidence="3">
    <location>
        <begin position="1"/>
        <end position="76"/>
    </location>
</feature>
<dbReference type="EMBL" id="CAAALY010108886">
    <property type="protein sequence ID" value="VEL30047.1"/>
    <property type="molecule type" value="Genomic_DNA"/>
</dbReference>
<evidence type="ECO:0000256" key="2">
    <source>
        <dbReference type="SAM" id="Phobius"/>
    </source>
</evidence>
<dbReference type="Gene3D" id="3.30.1370.70">
    <property type="entry name" value="Scaffold protein Nfu/NifU, N-terminal domain"/>
    <property type="match status" value="1"/>
</dbReference>
<organism evidence="4 5">
    <name type="scientific">Protopolystoma xenopodis</name>
    <dbReference type="NCBI Taxonomy" id="117903"/>
    <lineage>
        <taxon>Eukaryota</taxon>
        <taxon>Metazoa</taxon>
        <taxon>Spiralia</taxon>
        <taxon>Lophotrochozoa</taxon>
        <taxon>Platyhelminthes</taxon>
        <taxon>Monogenea</taxon>
        <taxon>Polyopisthocotylea</taxon>
        <taxon>Polystomatidea</taxon>
        <taxon>Polystomatidae</taxon>
        <taxon>Protopolystoma</taxon>
    </lineage>
</organism>
<dbReference type="GO" id="GO:0005739">
    <property type="term" value="C:mitochondrion"/>
    <property type="evidence" value="ECO:0007669"/>
    <property type="project" value="TreeGrafter"/>
</dbReference>
<reference evidence="4" key="1">
    <citation type="submission" date="2018-11" db="EMBL/GenBank/DDBJ databases">
        <authorList>
            <consortium name="Pathogen Informatics"/>
        </authorList>
    </citation>
    <scope>NUCLEOTIDE SEQUENCE</scope>
</reference>
<dbReference type="SMART" id="SM00932">
    <property type="entry name" value="Nfu_N"/>
    <property type="match status" value="1"/>
</dbReference>
<dbReference type="Proteomes" id="UP000784294">
    <property type="component" value="Unassembled WGS sequence"/>
</dbReference>
<protein>
    <recommendedName>
        <fullName evidence="3">Scaffold protein Nfu/NifU N-terminal domain-containing protein</fullName>
    </recommendedName>
</protein>
<keyword evidence="2" id="KW-0812">Transmembrane</keyword>
<dbReference type="OrthoDB" id="6272490at2759"/>
<sequence length="148" mass="17018">MKYYTGKDVLGSGTHDFPSIHDCSISPLARQLFRIDGVVGVFLGPDFVTVTKSDSHEWNLIKPEIYASLMDFYSSGLPVISENASSQVSGNLHYIPLQMTINTQKYFCWYIYSHYLACFFIFWPFKSYILHEIRSLIRKTLLSMPSLL</sequence>
<dbReference type="InterPro" id="IPR014824">
    <property type="entry name" value="Nfu/NifU_N"/>
</dbReference>
<comment type="caution">
    <text evidence="4">The sequence shown here is derived from an EMBL/GenBank/DDBJ whole genome shotgun (WGS) entry which is preliminary data.</text>
</comment>
<evidence type="ECO:0000259" key="3">
    <source>
        <dbReference type="SMART" id="SM00932"/>
    </source>
</evidence>
<evidence type="ECO:0000256" key="1">
    <source>
        <dbReference type="ARBA" id="ARBA00006420"/>
    </source>
</evidence>
<comment type="similarity">
    <text evidence="1">Belongs to the NifU family.</text>
</comment>
<evidence type="ECO:0000313" key="5">
    <source>
        <dbReference type="Proteomes" id="UP000784294"/>
    </source>
</evidence>
<dbReference type="PANTHER" id="PTHR11178:SF1">
    <property type="entry name" value="NFU1 IRON-SULFUR CLUSTER SCAFFOLD HOMOLOG, MITOCHONDRIAL"/>
    <property type="match status" value="1"/>
</dbReference>
<proteinExistence type="inferred from homology"/>
<keyword evidence="2" id="KW-1133">Transmembrane helix</keyword>
<keyword evidence="5" id="KW-1185">Reference proteome</keyword>
<dbReference type="Pfam" id="PF08712">
    <property type="entry name" value="Nfu_N"/>
    <property type="match status" value="1"/>
</dbReference>
<gene>
    <name evidence="4" type="ORF">PXEA_LOCUS23487</name>
</gene>
<evidence type="ECO:0000313" key="4">
    <source>
        <dbReference type="EMBL" id="VEL30047.1"/>
    </source>
</evidence>
<dbReference type="PANTHER" id="PTHR11178">
    <property type="entry name" value="IRON-SULFUR CLUSTER SCAFFOLD PROTEIN NFU-RELATED"/>
    <property type="match status" value="1"/>
</dbReference>
<name>A0A448X7G6_9PLAT</name>
<accession>A0A448X7G6</accession>
<dbReference type="InterPro" id="IPR036498">
    <property type="entry name" value="Nfu/NifU_N_sf"/>
</dbReference>
<keyword evidence="2" id="KW-0472">Membrane</keyword>
<feature type="transmembrane region" description="Helical" evidence="2">
    <location>
        <begin position="109"/>
        <end position="129"/>
    </location>
</feature>
<dbReference type="SUPFAM" id="SSF110836">
    <property type="entry name" value="Hypothetical protein SAV1430"/>
    <property type="match status" value="1"/>
</dbReference>
<dbReference type="AlphaFoldDB" id="A0A448X7G6"/>